<dbReference type="CDD" id="cd06558">
    <property type="entry name" value="crotonase-like"/>
    <property type="match status" value="1"/>
</dbReference>
<dbReference type="EMBL" id="FNNZ01000001">
    <property type="protein sequence ID" value="SDW11057.1"/>
    <property type="molecule type" value="Genomic_DNA"/>
</dbReference>
<dbReference type="OrthoDB" id="5389341at2"/>
<evidence type="ECO:0000256" key="6">
    <source>
        <dbReference type="ARBA" id="ARBA00022963"/>
    </source>
</evidence>
<dbReference type="GO" id="GO:0004300">
    <property type="term" value="F:enoyl-CoA hydratase activity"/>
    <property type="evidence" value="ECO:0007669"/>
    <property type="project" value="UniProtKB-EC"/>
</dbReference>
<evidence type="ECO:0000256" key="10">
    <source>
        <dbReference type="ARBA" id="ARBA00023239"/>
    </source>
</evidence>
<keyword evidence="5" id="KW-0276">Fatty acid metabolism</keyword>
<dbReference type="InterPro" id="IPR008927">
    <property type="entry name" value="6-PGluconate_DH-like_C_sf"/>
</dbReference>
<evidence type="ECO:0000259" key="13">
    <source>
        <dbReference type="Pfam" id="PF00725"/>
    </source>
</evidence>
<evidence type="ECO:0000256" key="5">
    <source>
        <dbReference type="ARBA" id="ARBA00022832"/>
    </source>
</evidence>
<dbReference type="Pfam" id="PF00725">
    <property type="entry name" value="3HCDH"/>
    <property type="match status" value="1"/>
</dbReference>
<dbReference type="PANTHER" id="PTHR43612:SF3">
    <property type="entry name" value="TRIFUNCTIONAL ENZYME SUBUNIT ALPHA, MITOCHONDRIAL"/>
    <property type="match status" value="1"/>
</dbReference>
<dbReference type="Gene3D" id="3.90.226.10">
    <property type="entry name" value="2-enoyl-CoA Hydratase, Chain A, domain 1"/>
    <property type="match status" value="1"/>
</dbReference>
<dbReference type="InterPro" id="IPR006176">
    <property type="entry name" value="3-OHacyl-CoA_DH_NAD-bd"/>
</dbReference>
<evidence type="ECO:0000313" key="15">
    <source>
        <dbReference type="EMBL" id="SDW11057.1"/>
    </source>
</evidence>
<feature type="domain" description="3-hydroxyacyl-CoA dehydrogenase C-terminal" evidence="13">
    <location>
        <begin position="494"/>
        <end position="587"/>
    </location>
</feature>
<keyword evidence="16" id="KW-1185">Reference proteome</keyword>
<dbReference type="InterPro" id="IPR006108">
    <property type="entry name" value="3HC_DH_C"/>
</dbReference>
<accession>A0A1H2QV40</accession>
<comment type="similarity">
    <text evidence="2">In the central section; belongs to the 3-hydroxyacyl-CoA dehydrogenase family.</text>
</comment>
<evidence type="ECO:0000256" key="11">
    <source>
        <dbReference type="ARBA" id="ARBA00023268"/>
    </source>
</evidence>
<evidence type="ECO:0000256" key="9">
    <source>
        <dbReference type="ARBA" id="ARBA00023098"/>
    </source>
</evidence>
<dbReference type="STRING" id="1058.SAMN05421783_101436"/>
<dbReference type="InterPro" id="IPR036291">
    <property type="entry name" value="NAD(P)-bd_dom_sf"/>
</dbReference>
<keyword evidence="9" id="KW-0443">Lipid metabolism</keyword>
<evidence type="ECO:0000256" key="3">
    <source>
        <dbReference type="ARBA" id="ARBA00008750"/>
    </source>
</evidence>
<dbReference type="EC" id="4.2.1.17" evidence="4"/>
<feature type="domain" description="3-hydroxyacyl-CoA dehydrogenase NAD binding" evidence="14">
    <location>
        <begin position="318"/>
        <end position="490"/>
    </location>
</feature>
<dbReference type="UniPathway" id="UPA00659"/>
<evidence type="ECO:0000256" key="1">
    <source>
        <dbReference type="ARBA" id="ARBA00005005"/>
    </source>
</evidence>
<keyword evidence="10" id="KW-0456">Lyase</keyword>
<dbReference type="Gene3D" id="1.10.1040.50">
    <property type="match status" value="1"/>
</dbReference>
<dbReference type="Gene3D" id="3.40.50.720">
    <property type="entry name" value="NAD(P)-binding Rossmann-like Domain"/>
    <property type="match status" value="1"/>
</dbReference>
<protein>
    <recommendedName>
        <fullName evidence="4">enoyl-CoA hydratase</fullName>
        <ecNumber evidence="4">4.2.1.17</ecNumber>
    </recommendedName>
</protein>
<dbReference type="Pfam" id="PF02737">
    <property type="entry name" value="3HCDH_N"/>
    <property type="match status" value="1"/>
</dbReference>
<evidence type="ECO:0000256" key="2">
    <source>
        <dbReference type="ARBA" id="ARBA00007005"/>
    </source>
</evidence>
<dbReference type="GO" id="GO:0070403">
    <property type="term" value="F:NAD+ binding"/>
    <property type="evidence" value="ECO:0007669"/>
    <property type="project" value="InterPro"/>
</dbReference>
<evidence type="ECO:0000256" key="4">
    <source>
        <dbReference type="ARBA" id="ARBA00012076"/>
    </source>
</evidence>
<reference evidence="16" key="1">
    <citation type="submission" date="2016-10" db="EMBL/GenBank/DDBJ databases">
        <authorList>
            <person name="Varghese N."/>
            <person name="Submissions S."/>
        </authorList>
    </citation>
    <scope>NUCLEOTIDE SEQUENCE [LARGE SCALE GENOMIC DNA]</scope>
    <source>
        <strain evidence="16">DSM 217</strain>
    </source>
</reference>
<dbReference type="SUPFAM" id="SSF52096">
    <property type="entry name" value="ClpP/crotonase"/>
    <property type="match status" value="1"/>
</dbReference>
<keyword evidence="8" id="KW-0520">NAD</keyword>
<proteinExistence type="inferred from homology"/>
<dbReference type="GO" id="GO:0016509">
    <property type="term" value="F:long-chain (3S)-3-hydroxyacyl-CoA dehydrogenase (NAD+) activity"/>
    <property type="evidence" value="ECO:0007669"/>
    <property type="project" value="TreeGrafter"/>
</dbReference>
<dbReference type="PROSITE" id="PS00067">
    <property type="entry name" value="3HCDH"/>
    <property type="match status" value="1"/>
</dbReference>
<dbReference type="Proteomes" id="UP000198816">
    <property type="component" value="Unassembled WGS sequence"/>
</dbReference>
<dbReference type="InterPro" id="IPR050136">
    <property type="entry name" value="FA_oxidation_alpha_subunit"/>
</dbReference>
<dbReference type="InterPro" id="IPR029045">
    <property type="entry name" value="ClpP/crotonase-like_dom_sf"/>
</dbReference>
<evidence type="ECO:0000259" key="14">
    <source>
        <dbReference type="Pfam" id="PF02737"/>
    </source>
</evidence>
<keyword evidence="11" id="KW-0511">Multifunctional enzyme</keyword>
<sequence length="696" mass="76365">MKTLWRIEQDAVDGICRLGIDDPSHAVNLLSVAALDELDTRLDEIESGLSTGLASGPHAHPITGLIIESRKAKGFIAGADVGEFDRLADPSEAERHIRRVHALLARIEDLPIPTLALIHDVCLGGGLELALACRYRIASDDPATKLGFPEVRLGIFPGYGGTWRAIRTLGPVAAMQAMLTGKTYSARQAQRMGLVDRVLPQRQLETGARDLIRAAPLPSRASFSQRLPNLTPVRGWVAQRMTRRTAAKVRQEHYPAPFALIEHWRANGDNSRGLLDGEARRVPELLLGETSTNLRRIFHLQERLKALSGAEVLRPQRVHVVGAGVMGGDIAAWCALNGLTVTLQDLSLDQIGSAMKRAHRLFEQRLRDPRLVRAAWDRLIPDPDGEGLPRTDLVIEAVAEQAELKQCLFAEIETRVPEHALLATNTSSIPLERIGEGLRDPGRLVGLHFFNPVARMQLVEVVQGTATRTESIQRGLAAVRALDRLPLPVRSSPGFLVNRVLMPYLLEAVDLLDEGVSIAAIDKAAVDYGMPMGPLALADTVGLDICLAVADTLGPTLTAPEETPERLHRMVADGRLGKKSGQGFYRYRDGQAVHESIPHGDRPPHDLTERMIFRLLNECVACLREGVVEDPDLLDAGVVFGTGFAPHRGGPLHEIAQGGWERMRERLDALQRDHGRHFRPDRGWQLTPAGLYRGGH</sequence>
<comment type="pathway">
    <text evidence="1">Lipid metabolism; fatty acid beta-oxidation.</text>
</comment>
<dbReference type="RefSeq" id="WP_093027624.1">
    <property type="nucleotide sequence ID" value="NZ_FNNZ01000001.1"/>
</dbReference>
<dbReference type="SUPFAM" id="SSF51735">
    <property type="entry name" value="NAD(P)-binding Rossmann-fold domains"/>
    <property type="match status" value="1"/>
</dbReference>
<keyword evidence="7" id="KW-0560">Oxidoreductase</keyword>
<dbReference type="GO" id="GO:0006635">
    <property type="term" value="P:fatty acid beta-oxidation"/>
    <property type="evidence" value="ECO:0007669"/>
    <property type="project" value="UniProtKB-UniPathway"/>
</dbReference>
<name>A0A1H2QV40_THIRO</name>
<dbReference type="InterPro" id="IPR006180">
    <property type="entry name" value="3-OHacyl-CoA_DH_CS"/>
</dbReference>
<dbReference type="SUPFAM" id="SSF48179">
    <property type="entry name" value="6-phosphogluconate dehydrogenase C-terminal domain-like"/>
    <property type="match status" value="2"/>
</dbReference>
<dbReference type="InterPro" id="IPR001753">
    <property type="entry name" value="Enoyl-CoA_hydra/iso"/>
</dbReference>
<comment type="catalytic activity">
    <reaction evidence="12">
        <text>a (3S)-3-hydroxyacyl-CoA + NAD(+) = a 3-oxoacyl-CoA + NADH + H(+)</text>
        <dbReference type="Rhea" id="RHEA:22432"/>
        <dbReference type="ChEBI" id="CHEBI:15378"/>
        <dbReference type="ChEBI" id="CHEBI:57318"/>
        <dbReference type="ChEBI" id="CHEBI:57540"/>
        <dbReference type="ChEBI" id="CHEBI:57945"/>
        <dbReference type="ChEBI" id="CHEBI:90726"/>
        <dbReference type="EC" id="1.1.1.35"/>
    </reaction>
</comment>
<gene>
    <name evidence="15" type="ORF">SAMN05421783_101436</name>
</gene>
<dbReference type="Pfam" id="PF00378">
    <property type="entry name" value="ECH_1"/>
    <property type="match status" value="1"/>
</dbReference>
<dbReference type="AlphaFoldDB" id="A0A1H2QV40"/>
<organism evidence="15 16">
    <name type="scientific">Thiocapsa roseopersicina</name>
    <dbReference type="NCBI Taxonomy" id="1058"/>
    <lineage>
        <taxon>Bacteria</taxon>
        <taxon>Pseudomonadati</taxon>
        <taxon>Pseudomonadota</taxon>
        <taxon>Gammaproteobacteria</taxon>
        <taxon>Chromatiales</taxon>
        <taxon>Chromatiaceae</taxon>
        <taxon>Thiocapsa</taxon>
    </lineage>
</organism>
<comment type="similarity">
    <text evidence="3">In the N-terminal section; belongs to the enoyl-CoA hydratase/isomerase family.</text>
</comment>
<dbReference type="PANTHER" id="PTHR43612">
    <property type="entry name" value="TRIFUNCTIONAL ENZYME SUBUNIT ALPHA"/>
    <property type="match status" value="1"/>
</dbReference>
<evidence type="ECO:0000256" key="7">
    <source>
        <dbReference type="ARBA" id="ARBA00023002"/>
    </source>
</evidence>
<evidence type="ECO:0000256" key="12">
    <source>
        <dbReference type="ARBA" id="ARBA00049556"/>
    </source>
</evidence>
<keyword evidence="6" id="KW-0442">Lipid degradation</keyword>
<evidence type="ECO:0000313" key="16">
    <source>
        <dbReference type="Proteomes" id="UP000198816"/>
    </source>
</evidence>
<evidence type="ECO:0000256" key="8">
    <source>
        <dbReference type="ARBA" id="ARBA00023027"/>
    </source>
</evidence>